<dbReference type="AlphaFoldDB" id="S6A9W1"/>
<dbReference type="EMBL" id="AP013066">
    <property type="protein sequence ID" value="BAN34800.1"/>
    <property type="molecule type" value="Genomic_DNA"/>
</dbReference>
<evidence type="ECO:0000259" key="1">
    <source>
        <dbReference type="Pfam" id="PF08937"/>
    </source>
</evidence>
<evidence type="ECO:0000313" key="2">
    <source>
        <dbReference type="EMBL" id="BAN34800.1"/>
    </source>
</evidence>
<dbReference type="InterPro" id="IPR036490">
    <property type="entry name" value="ThsB_TIR-like_sf"/>
</dbReference>
<dbReference type="Proteomes" id="UP000015559">
    <property type="component" value="Chromosome"/>
</dbReference>
<gene>
    <name evidence="2" type="ORF">SCD_n00960</name>
</gene>
<keyword evidence="3" id="KW-1185">Reference proteome</keyword>
<dbReference type="RefSeq" id="WP_009206252.1">
    <property type="nucleotide sequence ID" value="NC_022357.1"/>
</dbReference>
<dbReference type="Gene3D" id="3.40.50.11200">
    <property type="match status" value="1"/>
</dbReference>
<dbReference type="KEGG" id="sdr:SCD_n00960"/>
<organism evidence="2 3">
    <name type="scientific">Sulfuricella denitrificans (strain DSM 22764 / NBRC 105220 / skB26)</name>
    <dbReference type="NCBI Taxonomy" id="1163617"/>
    <lineage>
        <taxon>Bacteria</taxon>
        <taxon>Pseudomonadati</taxon>
        <taxon>Pseudomonadota</taxon>
        <taxon>Betaproteobacteria</taxon>
        <taxon>Nitrosomonadales</taxon>
        <taxon>Sulfuricellaceae</taxon>
        <taxon>Sulfuricella</taxon>
    </lineage>
</organism>
<feature type="domain" description="Thoeris protein ThsB TIR-like" evidence="1">
    <location>
        <begin position="26"/>
        <end position="121"/>
    </location>
</feature>
<name>S6A9W1_SULDS</name>
<evidence type="ECO:0000313" key="3">
    <source>
        <dbReference type="Proteomes" id="UP000015559"/>
    </source>
</evidence>
<dbReference type="STRING" id="1163617.SCD_n00960"/>
<dbReference type="Pfam" id="PF08937">
    <property type="entry name" value="ThsB_TIR"/>
    <property type="match status" value="1"/>
</dbReference>
<dbReference type="SUPFAM" id="SSF52206">
    <property type="entry name" value="Hypothetical protein MTH538"/>
    <property type="match status" value="1"/>
</dbReference>
<protein>
    <recommendedName>
        <fullName evidence="1">Thoeris protein ThsB TIR-like domain-containing protein</fullName>
    </recommendedName>
</protein>
<accession>S6A9W1</accession>
<dbReference type="HOGENOM" id="CLU_115337_0_0_4"/>
<dbReference type="eggNOG" id="ENOG5030DRP">
    <property type="taxonomic scope" value="Bacteria"/>
</dbReference>
<sequence length="182" mass="20914">MADYFGNSNMNGLLAAMMQPVRRKIFVSYHHGNDQAYYDGFSRFFHDQYEAVFDNSLDRGIDSDNAQYVMQRIRDKHITGTSCTVVLIGAQTHQRKYVDWEIKATLDKQHGLVGIVLPNHQKTNDGKIVVPERFHCNVCTRYASFEHWDNLTAQRLTQMVNAATNLSKALIDNPFDIKQRNG</sequence>
<dbReference type="OrthoDB" id="9811746at2"/>
<dbReference type="InterPro" id="IPR015032">
    <property type="entry name" value="ThsB__TIR-like_domain"/>
</dbReference>
<proteinExistence type="predicted"/>
<reference evidence="2 3" key="1">
    <citation type="journal article" date="2012" name="Appl. Environ. Microbiol.">
        <title>Draft genome sequence of a psychrotolerant sulfur-oxidizing bacterium, Sulfuricella denitrificans skB26, and proteomic insights into cold adaptation.</title>
        <authorList>
            <person name="Watanabe T."/>
            <person name="Kojima H."/>
            <person name="Fukui M."/>
        </authorList>
    </citation>
    <scope>NUCLEOTIDE SEQUENCE [LARGE SCALE GENOMIC DNA]</scope>
    <source>
        <strain evidence="3">skB26</strain>
    </source>
</reference>